<organism evidence="1 2">
    <name type="scientific">Taxus chinensis</name>
    <name type="common">Chinese yew</name>
    <name type="synonym">Taxus wallichiana var. chinensis</name>
    <dbReference type="NCBI Taxonomy" id="29808"/>
    <lineage>
        <taxon>Eukaryota</taxon>
        <taxon>Viridiplantae</taxon>
        <taxon>Streptophyta</taxon>
        <taxon>Embryophyta</taxon>
        <taxon>Tracheophyta</taxon>
        <taxon>Spermatophyta</taxon>
        <taxon>Pinopsida</taxon>
        <taxon>Pinidae</taxon>
        <taxon>Conifers II</taxon>
        <taxon>Cupressales</taxon>
        <taxon>Taxaceae</taxon>
        <taxon>Taxus</taxon>
    </lineage>
</organism>
<gene>
    <name evidence="1" type="ORF">KI387_014973</name>
</gene>
<protein>
    <submittedName>
        <fullName evidence="1">Uncharacterized protein</fullName>
    </submittedName>
</protein>
<evidence type="ECO:0000313" key="1">
    <source>
        <dbReference type="EMBL" id="KAH9303390.1"/>
    </source>
</evidence>
<dbReference type="PANTHER" id="PTHR24559">
    <property type="entry name" value="TRANSPOSON TY3-I GAG-POL POLYPROTEIN"/>
    <property type="match status" value="1"/>
</dbReference>
<reference evidence="1 2" key="1">
    <citation type="journal article" date="2021" name="Nat. Plants">
        <title>The Taxus genome provides insights into paclitaxel biosynthesis.</title>
        <authorList>
            <person name="Xiong X."/>
            <person name="Gou J."/>
            <person name="Liao Q."/>
            <person name="Li Y."/>
            <person name="Zhou Q."/>
            <person name="Bi G."/>
            <person name="Li C."/>
            <person name="Du R."/>
            <person name="Wang X."/>
            <person name="Sun T."/>
            <person name="Guo L."/>
            <person name="Liang H."/>
            <person name="Lu P."/>
            <person name="Wu Y."/>
            <person name="Zhang Z."/>
            <person name="Ro D.K."/>
            <person name="Shang Y."/>
            <person name="Huang S."/>
            <person name="Yan J."/>
        </authorList>
    </citation>
    <scope>NUCLEOTIDE SEQUENCE [LARGE SCALE GENOMIC DNA]</scope>
    <source>
        <strain evidence="1">Ta-2019</strain>
    </source>
</reference>
<dbReference type="InterPro" id="IPR043502">
    <property type="entry name" value="DNA/RNA_pol_sf"/>
</dbReference>
<dbReference type="Gene3D" id="3.10.10.10">
    <property type="entry name" value="HIV Type 1 Reverse Transcriptase, subunit A, domain 1"/>
    <property type="match status" value="1"/>
</dbReference>
<comment type="caution">
    <text evidence="1">The sequence shown here is derived from an EMBL/GenBank/DDBJ whole genome shotgun (WGS) entry which is preliminary data.</text>
</comment>
<dbReference type="InterPro" id="IPR053134">
    <property type="entry name" value="RNA-dir_DNA_polymerase"/>
</dbReference>
<proteinExistence type="predicted"/>
<keyword evidence="2" id="KW-1185">Reference proteome</keyword>
<dbReference type="PANTHER" id="PTHR24559:SF431">
    <property type="entry name" value="RNA-DIRECTED DNA POLYMERASE HOMOLOG"/>
    <property type="match status" value="1"/>
</dbReference>
<feature type="non-terminal residue" evidence="1">
    <location>
        <position position="112"/>
    </location>
</feature>
<dbReference type="Proteomes" id="UP000824469">
    <property type="component" value="Unassembled WGS sequence"/>
</dbReference>
<dbReference type="EMBL" id="JAHRHJ020000009">
    <property type="protein sequence ID" value="KAH9303390.1"/>
    <property type="molecule type" value="Genomic_DNA"/>
</dbReference>
<evidence type="ECO:0000313" key="2">
    <source>
        <dbReference type="Proteomes" id="UP000824469"/>
    </source>
</evidence>
<accession>A0AA38CMK6</accession>
<sequence>MLRRYTDLLAYSYDDIKAFQPKEMQHFIPLKSGIKPFKKKQRKYNPKIADTIFQEIQKLLKARIILPIHHSTWIANIVPVRKKNGEIRIFVDFRNLNQASLKDNYPLPMMDQ</sequence>
<dbReference type="AlphaFoldDB" id="A0AA38CMK6"/>
<dbReference type="SUPFAM" id="SSF56672">
    <property type="entry name" value="DNA/RNA polymerases"/>
    <property type="match status" value="1"/>
</dbReference>
<name>A0AA38CMK6_TAXCH</name>